<comment type="caution">
    <text evidence="1">The sequence shown here is derived from an EMBL/GenBank/DDBJ whole genome shotgun (WGS) entry which is preliminary data.</text>
</comment>
<name>A0A833SQ76_PHYIN</name>
<sequence length="344" mass="37188">MGQVCSGSGVSKHVCVPRDPADKKLDAILIRKTKIPDFDAFFESAAAPLNELVEIHNSIAESEEDLKSAAAALQGETQVRLTVGHGGRVALVLWKFDKKDQIHVLTPEERDEKLSVSEELKMAFDTSDNVITNLNTALEKPPTDGTLCEYIEKCGRLFATKRGQLDMLVRDVNVAVFTLRKLLMLQAHVTSLTEATKILLKELAKVEDIGDLSIATNEKGSVKIMDGDEEMDLRKTKRLRSPVAQLVEAMADLVDNVETAVTSVPELAESSTAFVEESKCLPAKIPEAVSSSGLGISEMPKAATSTTSNVKALSNGPKIARATTDMVQYVITELVQAATIPRGG</sequence>
<accession>A0A833SQ76</accession>
<keyword evidence="3" id="KW-1185">Reference proteome</keyword>
<proteinExistence type="predicted"/>
<dbReference type="Proteomes" id="UP000704712">
    <property type="component" value="Unassembled WGS sequence"/>
</dbReference>
<dbReference type="Proteomes" id="UP000602510">
    <property type="component" value="Unassembled WGS sequence"/>
</dbReference>
<evidence type="ECO:0000313" key="2">
    <source>
        <dbReference type="EMBL" id="KAF4149351.1"/>
    </source>
</evidence>
<evidence type="ECO:0000313" key="3">
    <source>
        <dbReference type="Proteomes" id="UP000602510"/>
    </source>
</evidence>
<protein>
    <submittedName>
        <fullName evidence="1">Uncharacterized protein</fullName>
    </submittedName>
</protein>
<dbReference type="AlphaFoldDB" id="A0A833SQ76"/>
<reference evidence="1" key="1">
    <citation type="submission" date="2020-04" db="EMBL/GenBank/DDBJ databases">
        <title>Hybrid Assembly of Korean Phytophthora infestans isolates.</title>
        <authorList>
            <person name="Prokchorchik M."/>
            <person name="Lee Y."/>
            <person name="Seo J."/>
            <person name="Cho J.-H."/>
            <person name="Park Y.-E."/>
            <person name="Jang D.-C."/>
            <person name="Im J.-S."/>
            <person name="Choi J.-G."/>
            <person name="Park H.-J."/>
            <person name="Lee G.-B."/>
            <person name="Lee Y.-G."/>
            <person name="Hong S.-Y."/>
            <person name="Cho K."/>
            <person name="Sohn K.H."/>
        </authorList>
    </citation>
    <scope>NUCLEOTIDE SEQUENCE</scope>
    <source>
        <strain evidence="1">KR_1_A1</strain>
        <strain evidence="2">KR_2_A2</strain>
    </source>
</reference>
<dbReference type="EMBL" id="JAACNO010000182">
    <property type="protein sequence ID" value="KAF4149351.1"/>
    <property type="molecule type" value="Genomic_DNA"/>
</dbReference>
<gene>
    <name evidence="1" type="ORF">GN244_ATG12466</name>
    <name evidence="2" type="ORF">GN958_ATG01488</name>
</gene>
<organism evidence="1 3">
    <name type="scientific">Phytophthora infestans</name>
    <name type="common">Potato late blight agent</name>
    <name type="synonym">Botrytis infestans</name>
    <dbReference type="NCBI Taxonomy" id="4787"/>
    <lineage>
        <taxon>Eukaryota</taxon>
        <taxon>Sar</taxon>
        <taxon>Stramenopiles</taxon>
        <taxon>Oomycota</taxon>
        <taxon>Peronosporomycetes</taxon>
        <taxon>Peronosporales</taxon>
        <taxon>Peronosporaceae</taxon>
        <taxon>Phytophthora</taxon>
    </lineage>
</organism>
<evidence type="ECO:0000313" key="1">
    <source>
        <dbReference type="EMBL" id="KAF4035563.1"/>
    </source>
</evidence>
<dbReference type="OMA" id="IQYAGRE"/>
<dbReference type="EMBL" id="WSZM01000308">
    <property type="protein sequence ID" value="KAF4035563.1"/>
    <property type="molecule type" value="Genomic_DNA"/>
</dbReference>